<gene>
    <name evidence="3" type="ORF">OBBRIDRAFT_726501</name>
</gene>
<sequence length="101" mass="11717">AAIVFWDHLGSISKEIQFMWRRSFSIVTLLFYLNRWMTFVWAVFNVTNILPLAKIAVRFSAIRVYAIGRGRLFLVMLVFGLSLVPVGTNIVRLCQCFPYLL</sequence>
<dbReference type="AlphaFoldDB" id="A0A8E2B2F0"/>
<feature type="transmembrane region" description="Helical" evidence="1">
    <location>
        <begin position="29"/>
        <end position="51"/>
    </location>
</feature>
<evidence type="ECO:0000313" key="3">
    <source>
        <dbReference type="EMBL" id="OCH92600.1"/>
    </source>
</evidence>
<proteinExistence type="predicted"/>
<feature type="non-terminal residue" evidence="3">
    <location>
        <position position="1"/>
    </location>
</feature>
<keyword evidence="1" id="KW-0812">Transmembrane</keyword>
<evidence type="ECO:0000313" key="4">
    <source>
        <dbReference type="Proteomes" id="UP000250043"/>
    </source>
</evidence>
<dbReference type="EMBL" id="KV722366">
    <property type="protein sequence ID" value="OCH92600.1"/>
    <property type="molecule type" value="Genomic_DNA"/>
</dbReference>
<evidence type="ECO:0000256" key="1">
    <source>
        <dbReference type="SAM" id="Phobius"/>
    </source>
</evidence>
<organism evidence="3 4">
    <name type="scientific">Obba rivulosa</name>
    <dbReference type="NCBI Taxonomy" id="1052685"/>
    <lineage>
        <taxon>Eukaryota</taxon>
        <taxon>Fungi</taxon>
        <taxon>Dikarya</taxon>
        <taxon>Basidiomycota</taxon>
        <taxon>Agaricomycotina</taxon>
        <taxon>Agaricomycetes</taxon>
        <taxon>Polyporales</taxon>
        <taxon>Gelatoporiaceae</taxon>
        <taxon>Obba</taxon>
    </lineage>
</organism>
<keyword evidence="1" id="KW-1133">Transmembrane helix</keyword>
<name>A0A8E2B2F0_9APHY</name>
<keyword evidence="4" id="KW-1185">Reference proteome</keyword>
<evidence type="ECO:0000259" key="2">
    <source>
        <dbReference type="Pfam" id="PF20151"/>
    </source>
</evidence>
<keyword evidence="1" id="KW-0472">Membrane</keyword>
<protein>
    <recommendedName>
        <fullName evidence="2">DUF6533 domain-containing protein</fullName>
    </recommendedName>
</protein>
<feature type="transmembrane region" description="Helical" evidence="1">
    <location>
        <begin position="72"/>
        <end position="91"/>
    </location>
</feature>
<accession>A0A8E2B2F0</accession>
<dbReference type="InterPro" id="IPR045340">
    <property type="entry name" value="DUF6533"/>
</dbReference>
<dbReference type="Pfam" id="PF20151">
    <property type="entry name" value="DUF6533"/>
    <property type="match status" value="1"/>
</dbReference>
<dbReference type="OrthoDB" id="2803471at2759"/>
<dbReference type="Proteomes" id="UP000250043">
    <property type="component" value="Unassembled WGS sequence"/>
</dbReference>
<feature type="domain" description="DUF6533" evidence="2">
    <location>
        <begin position="1"/>
        <end position="40"/>
    </location>
</feature>
<reference evidence="3 4" key="1">
    <citation type="submission" date="2016-07" db="EMBL/GenBank/DDBJ databases">
        <title>Draft genome of the white-rot fungus Obba rivulosa 3A-2.</title>
        <authorList>
            <consortium name="DOE Joint Genome Institute"/>
            <person name="Miettinen O."/>
            <person name="Riley R."/>
            <person name="Acob R."/>
            <person name="Barry K."/>
            <person name="Cullen D."/>
            <person name="De Vries R."/>
            <person name="Hainaut M."/>
            <person name="Hatakka A."/>
            <person name="Henrissat B."/>
            <person name="Hilden K."/>
            <person name="Kuo R."/>
            <person name="Labutti K."/>
            <person name="Lipzen A."/>
            <person name="Makela M.R."/>
            <person name="Sandor L."/>
            <person name="Spatafora J.W."/>
            <person name="Grigoriev I.V."/>
            <person name="Hibbett D.S."/>
        </authorList>
    </citation>
    <scope>NUCLEOTIDE SEQUENCE [LARGE SCALE GENOMIC DNA]</scope>
    <source>
        <strain evidence="3 4">3A-2</strain>
    </source>
</reference>